<keyword evidence="2" id="KW-1185">Reference proteome</keyword>
<dbReference type="RefSeq" id="WP_067789166.1">
    <property type="nucleotide sequence ID" value="NZ_CP016545.1"/>
</dbReference>
<protein>
    <recommendedName>
        <fullName evidence="3">Peptidase C39-like domain-containing protein</fullName>
    </recommendedName>
</protein>
<evidence type="ECO:0000313" key="2">
    <source>
        <dbReference type="Proteomes" id="UP000092698"/>
    </source>
</evidence>
<dbReference type="OrthoDB" id="8419641at2"/>
<name>A0A1C7DB70_9SPHN</name>
<organism evidence="1 2">
    <name type="scientific">Paraurantiacibacter namhicola</name>
    <dbReference type="NCBI Taxonomy" id="645517"/>
    <lineage>
        <taxon>Bacteria</taxon>
        <taxon>Pseudomonadati</taxon>
        <taxon>Pseudomonadota</taxon>
        <taxon>Alphaproteobacteria</taxon>
        <taxon>Sphingomonadales</taxon>
        <taxon>Erythrobacteraceae</taxon>
        <taxon>Paraurantiacibacter</taxon>
    </lineage>
</organism>
<reference evidence="1 2" key="1">
    <citation type="submission" date="2016-07" db="EMBL/GenBank/DDBJ databases">
        <title>Complete genome sequence of Altererythrobacter namhicola JCM 16345T, containing esterase-encoding genes.</title>
        <authorList>
            <person name="Cheng H."/>
            <person name="Wu Y.-H."/>
            <person name="Jian S.-L."/>
            <person name="Huo Y.-Y."/>
            <person name="Wang C.-S."/>
            <person name="Xu X.-W."/>
        </authorList>
    </citation>
    <scope>NUCLEOTIDE SEQUENCE [LARGE SCALE GENOMIC DNA]</scope>
    <source>
        <strain evidence="1 2">JCM 16345</strain>
    </source>
</reference>
<dbReference type="STRING" id="645517.A6F65_02413"/>
<dbReference type="Proteomes" id="UP000092698">
    <property type="component" value="Chromosome"/>
</dbReference>
<evidence type="ECO:0008006" key="3">
    <source>
        <dbReference type="Google" id="ProtNLM"/>
    </source>
</evidence>
<dbReference type="KEGG" id="anh:A6F65_02413"/>
<sequence>MADDILPQSFRLPASKRLLPIQQGELDGLCGIYSLINAIRLLKTEAGTLGRYDSATLFSFAIYRLAERGDLRERLNTGIPWTMLKRIGERVARVASDDRLQMTIAPIHRGSPDRLDVIKRTLLQGRPIIASVHRHEHYTVLAGYSRTRAIIFDSSGGHWVPLSSIRRSLCLAVAARR</sequence>
<evidence type="ECO:0000313" key="1">
    <source>
        <dbReference type="EMBL" id="ANU08694.1"/>
    </source>
</evidence>
<proteinExistence type="predicted"/>
<dbReference type="EMBL" id="CP016545">
    <property type="protein sequence ID" value="ANU08694.1"/>
    <property type="molecule type" value="Genomic_DNA"/>
</dbReference>
<accession>A0A1C7DB70</accession>
<gene>
    <name evidence="1" type="ORF">A6F65_02413</name>
</gene>
<dbReference type="AlphaFoldDB" id="A0A1C7DB70"/>